<evidence type="ECO:0000313" key="1">
    <source>
        <dbReference type="EMBL" id="PQO45865.1"/>
    </source>
</evidence>
<dbReference type="AlphaFoldDB" id="A0A2S8GN65"/>
<dbReference type="OrthoDB" id="255459at2"/>
<proteinExistence type="predicted"/>
<dbReference type="EMBL" id="PUHZ01000012">
    <property type="protein sequence ID" value="PQO45865.1"/>
    <property type="molecule type" value="Genomic_DNA"/>
</dbReference>
<gene>
    <name evidence="1" type="ORF">C5Y93_11445</name>
</gene>
<organism evidence="1 2">
    <name type="scientific">Blastopirellula marina</name>
    <dbReference type="NCBI Taxonomy" id="124"/>
    <lineage>
        <taxon>Bacteria</taxon>
        <taxon>Pseudomonadati</taxon>
        <taxon>Planctomycetota</taxon>
        <taxon>Planctomycetia</taxon>
        <taxon>Pirellulales</taxon>
        <taxon>Pirellulaceae</taxon>
        <taxon>Blastopirellula</taxon>
    </lineage>
</organism>
<reference evidence="1 2" key="1">
    <citation type="submission" date="2018-02" db="EMBL/GenBank/DDBJ databases">
        <title>Comparative genomes isolates from brazilian mangrove.</title>
        <authorList>
            <person name="Araujo J.E."/>
            <person name="Taketani R.G."/>
            <person name="Silva M.C.P."/>
            <person name="Loureco M.V."/>
            <person name="Andreote F.D."/>
        </authorList>
    </citation>
    <scope>NUCLEOTIDE SEQUENCE [LARGE SCALE GENOMIC DNA]</scope>
    <source>
        <strain evidence="1 2">Nap-Phe MGV</strain>
    </source>
</reference>
<sequence length="302" mass="32294">MSVSHVSGFETQLGLGPHHASNLATRQLEHFGVDLDKRTTLIRADGMLGQRAPLGDSAQVGTYTVGGTISLRPRPDDLSFLLPYVLGGAEVADAFPLAETLPELVATVDRKIVVNTYRGLKVDKATFRSRKGELLELELDLQGKLADASAAAGTFPAISATLSSKNPFVHHQAMVTIDETSVEVDNLVITIDNGLQLDRFNNSQTRTHLPEGPRRVALSFDSELDDDVLAILIDMAPRGAAAAVVYSNGVDALTFAFGLIQQSKVPLPIRGKGATRPAHQLEALEDKANARPQLAVVCTDVA</sequence>
<dbReference type="Proteomes" id="UP000237819">
    <property type="component" value="Unassembled WGS sequence"/>
</dbReference>
<dbReference type="Pfam" id="PF18906">
    <property type="entry name" value="Phage_tube_2"/>
    <property type="match status" value="1"/>
</dbReference>
<dbReference type="RefSeq" id="WP_105335565.1">
    <property type="nucleotide sequence ID" value="NZ_PUHZ01000012.1"/>
</dbReference>
<comment type="caution">
    <text evidence="1">The sequence shown here is derived from an EMBL/GenBank/DDBJ whole genome shotgun (WGS) entry which is preliminary data.</text>
</comment>
<name>A0A2S8GN65_9BACT</name>
<dbReference type="InterPro" id="IPR044000">
    <property type="entry name" value="Phage_tube_2"/>
</dbReference>
<accession>A0A2S8GN65</accession>
<protein>
    <submittedName>
        <fullName evidence="1">Uncharacterized protein</fullName>
    </submittedName>
</protein>
<evidence type="ECO:0000313" key="2">
    <source>
        <dbReference type="Proteomes" id="UP000237819"/>
    </source>
</evidence>